<name>A0ABS7NEA4_9RHOB</name>
<dbReference type="InterPro" id="IPR028087">
    <property type="entry name" value="Tad_N"/>
</dbReference>
<protein>
    <submittedName>
        <fullName evidence="2">Tad domain-containing protein</fullName>
    </submittedName>
</protein>
<feature type="domain" description="Putative Flp pilus-assembly TadG-like N-terminal" evidence="1">
    <location>
        <begin position="16"/>
        <end position="62"/>
    </location>
</feature>
<dbReference type="Pfam" id="PF13400">
    <property type="entry name" value="Tad"/>
    <property type="match status" value="1"/>
</dbReference>
<keyword evidence="3" id="KW-1185">Reference proteome</keyword>
<gene>
    <name evidence="2" type="ORF">KUV26_08830</name>
</gene>
<reference evidence="2 3" key="1">
    <citation type="submission" date="2021-06" db="EMBL/GenBank/DDBJ databases">
        <title>50 bacteria genomes isolated from Dapeng, Shenzhen, China.</title>
        <authorList>
            <person name="Zheng W."/>
            <person name="Yu S."/>
            <person name="Huang Y."/>
        </authorList>
    </citation>
    <scope>NUCLEOTIDE SEQUENCE [LARGE SCALE GENOMIC DNA]</scope>
    <source>
        <strain evidence="2 3">DP1N14-2</strain>
    </source>
</reference>
<organism evidence="2 3">
    <name type="scientific">Leisingera daeponensis</name>
    <dbReference type="NCBI Taxonomy" id="405746"/>
    <lineage>
        <taxon>Bacteria</taxon>
        <taxon>Pseudomonadati</taxon>
        <taxon>Pseudomonadota</taxon>
        <taxon>Alphaproteobacteria</taxon>
        <taxon>Rhodobacterales</taxon>
        <taxon>Roseobacteraceae</taxon>
        <taxon>Leisingera</taxon>
    </lineage>
</organism>
<comment type="caution">
    <text evidence="2">The sequence shown here is derived from an EMBL/GenBank/DDBJ whole genome shotgun (WGS) entry which is preliminary data.</text>
</comment>
<evidence type="ECO:0000259" key="1">
    <source>
        <dbReference type="Pfam" id="PF13400"/>
    </source>
</evidence>
<evidence type="ECO:0000313" key="2">
    <source>
        <dbReference type="EMBL" id="MBY6139534.1"/>
    </source>
</evidence>
<evidence type="ECO:0000313" key="3">
    <source>
        <dbReference type="Proteomes" id="UP000766629"/>
    </source>
</evidence>
<sequence length="485" mass="50056">MRLNMHIRQFARGDSGTMLVTWGLTFVVLLGIAAMSFDLGRTGITRSELQAFTDNVALAAAGELDGKDDAITRARAAAANLISDRKTFGTGGSLLSGDTDYTLTFYSELPEDDTAVLTAVTGDPAEAVFVRAEAAPSTVGAYYGAAFAALTGTTRPNEQARASSVAGFTQYACDITPLMFCIPPGFSADASIGEMILLRSGGNGSAWGPGDFGFLDPAKVLVDDDGPCAGLNGAQLDACLLGAEGSITQCFSQRGVDIEPGQKVGIRDAIFNVRFDIYKAIMNGKRNNPDYPPAPNVIKGVVPNGGGSCIGSNEEVSPDTVGLPRDDCFGSGGCSRYGDGNWAAGRAAYVDTNYGGTDPHPGASTRYEYYLEEINAAGGPGGNGSILSGLSETGRPVCSPNQSADPQRRVVIAAGIDCTANPISGSTTDVPVEEFVKLFLTEPVGDDGASPPTVDIWGEVVGSAGGGAGGTGDAGIFRDVVQLYR</sequence>
<dbReference type="Proteomes" id="UP000766629">
    <property type="component" value="Unassembled WGS sequence"/>
</dbReference>
<dbReference type="EMBL" id="JAHVJA010000003">
    <property type="protein sequence ID" value="MBY6139534.1"/>
    <property type="molecule type" value="Genomic_DNA"/>
</dbReference>
<proteinExistence type="predicted"/>
<accession>A0ABS7NEA4</accession>